<feature type="domain" description="AMP-activated protein kinase glycogen-binding" evidence="2">
    <location>
        <begin position="409"/>
        <end position="485"/>
    </location>
</feature>
<keyword evidence="4" id="KW-1185">Reference proteome</keyword>
<dbReference type="GO" id="GO:0009507">
    <property type="term" value="C:chloroplast"/>
    <property type="evidence" value="ECO:0007669"/>
    <property type="project" value="UniProtKB-ARBA"/>
</dbReference>
<dbReference type="InterPro" id="IPR013783">
    <property type="entry name" value="Ig-like_fold"/>
</dbReference>
<feature type="compositionally biased region" description="Basic and acidic residues" evidence="1">
    <location>
        <begin position="326"/>
        <end position="336"/>
    </location>
</feature>
<dbReference type="PANTHER" id="PTHR47434">
    <property type="entry name" value="PROTEIN PTST HOMOLOG 3, CHLOROPLASTIC"/>
    <property type="match status" value="1"/>
</dbReference>
<dbReference type="Proteomes" id="UP001152484">
    <property type="component" value="Unassembled WGS sequence"/>
</dbReference>
<dbReference type="SUPFAM" id="SSF81296">
    <property type="entry name" value="E set domains"/>
    <property type="match status" value="1"/>
</dbReference>
<evidence type="ECO:0000313" key="4">
    <source>
        <dbReference type="Proteomes" id="UP001152484"/>
    </source>
</evidence>
<dbReference type="InterPro" id="IPR032640">
    <property type="entry name" value="AMPK1_CBM"/>
</dbReference>
<proteinExistence type="predicted"/>
<dbReference type="InterPro" id="IPR014756">
    <property type="entry name" value="Ig_E-set"/>
</dbReference>
<reference evidence="3" key="1">
    <citation type="submission" date="2022-07" db="EMBL/GenBank/DDBJ databases">
        <authorList>
            <person name="Macas J."/>
            <person name="Novak P."/>
            <person name="Neumann P."/>
        </authorList>
    </citation>
    <scope>NUCLEOTIDE SEQUENCE</scope>
</reference>
<dbReference type="AlphaFoldDB" id="A0A9P1EC43"/>
<comment type="caution">
    <text evidence="3">The sequence shown here is derived from an EMBL/GenBank/DDBJ whole genome shotgun (WGS) entry which is preliminary data.</text>
</comment>
<protein>
    <recommendedName>
        <fullName evidence="2">AMP-activated protein kinase glycogen-binding domain-containing protein</fullName>
    </recommendedName>
</protein>
<evidence type="ECO:0000313" key="3">
    <source>
        <dbReference type="EMBL" id="CAH9095280.1"/>
    </source>
</evidence>
<dbReference type="Pfam" id="PF16561">
    <property type="entry name" value="AMPK1_CBM"/>
    <property type="match status" value="1"/>
</dbReference>
<dbReference type="EMBL" id="CAMAPE010000033">
    <property type="protein sequence ID" value="CAH9095280.1"/>
    <property type="molecule type" value="Genomic_DNA"/>
</dbReference>
<dbReference type="CDD" id="cd02859">
    <property type="entry name" value="E_set_AMPKbeta_like_N"/>
    <property type="match status" value="1"/>
</dbReference>
<accession>A0A9P1EC43</accession>
<dbReference type="PANTHER" id="PTHR47434:SF1">
    <property type="entry name" value="PROTEIN PTST HOMOLOG 2, CHLOROPLASTIC"/>
    <property type="match status" value="1"/>
</dbReference>
<organism evidence="3 4">
    <name type="scientific">Cuscuta europaea</name>
    <name type="common">European dodder</name>
    <dbReference type="NCBI Taxonomy" id="41803"/>
    <lineage>
        <taxon>Eukaryota</taxon>
        <taxon>Viridiplantae</taxon>
        <taxon>Streptophyta</taxon>
        <taxon>Embryophyta</taxon>
        <taxon>Tracheophyta</taxon>
        <taxon>Spermatophyta</taxon>
        <taxon>Magnoliopsida</taxon>
        <taxon>eudicotyledons</taxon>
        <taxon>Gunneridae</taxon>
        <taxon>Pentapetalae</taxon>
        <taxon>asterids</taxon>
        <taxon>lamiids</taxon>
        <taxon>Solanales</taxon>
        <taxon>Convolvulaceae</taxon>
        <taxon>Cuscuteae</taxon>
        <taxon>Cuscuta</taxon>
        <taxon>Cuscuta subgen. Cuscuta</taxon>
    </lineage>
</organism>
<dbReference type="OrthoDB" id="531008at2759"/>
<name>A0A9P1EC43_CUSEU</name>
<sequence length="486" mass="53950">MVSHVAVPNIPLPQLNTPYVPSLGCVCRPVSNVCCPPKSKTLSVEAAKAMGVFGIFEPRRRKRRSEGFDWCCCSTELVSDGDGELEARILEFMEKSENSKAFPTRKELEKAERFDLVDAIRDRGGWFVLGWDSGNEGQVVDNESETLDIDFEIQKHLSRMRSSQESAHFAPKEIESAMFEDNNVGSTAFDYSSQSAPHPACSSLEITETESDRSDGIEGILSRLEKERNSSLGINIGKYKKGDHASSMDEPNNQNNSFATVSAAEVDCSHNREDERRVSIHSVDPPAQIAVYGLHGENGNNNNSIRTRLQHLEIALSSALQLLSSKSDENASREATESSPSDLPKLSDALEFQENELMDSQERLRSLRANLAVVEGKMGLAIIDAQKVVEAKQKRINGAHKALQILRDVHIIWPSAASEVLLTGSFDSWATQRKMDKSSTGIFSVCLKLYPGRYEIKFIVDGEWKIDPLRPTTQNNGYENNLLVIT</sequence>
<gene>
    <name evidence="3" type="ORF">CEURO_LOCUS13063</name>
</gene>
<evidence type="ECO:0000256" key="1">
    <source>
        <dbReference type="SAM" id="MobiDB-lite"/>
    </source>
</evidence>
<evidence type="ECO:0000259" key="2">
    <source>
        <dbReference type="Pfam" id="PF16561"/>
    </source>
</evidence>
<feature type="region of interest" description="Disordered" evidence="1">
    <location>
        <begin position="325"/>
        <end position="346"/>
    </location>
</feature>
<dbReference type="Gene3D" id="2.60.40.10">
    <property type="entry name" value="Immunoglobulins"/>
    <property type="match status" value="1"/>
</dbReference>